<accession>A0ABQ4TDQ9</accession>
<reference evidence="2" key="1">
    <citation type="journal article" date="2021" name="Front. Microbiol.">
        <title>Comprehensive Comparative Genomics and Phenotyping of Methylobacterium Species.</title>
        <authorList>
            <person name="Alessa O."/>
            <person name="Ogura Y."/>
            <person name="Fujitani Y."/>
            <person name="Takami H."/>
            <person name="Hayashi T."/>
            <person name="Sahin N."/>
            <person name="Tani A."/>
        </authorList>
    </citation>
    <scope>NUCLEOTIDE SEQUENCE</scope>
    <source>
        <strain evidence="2">NBRC 15689</strain>
    </source>
</reference>
<protein>
    <submittedName>
        <fullName evidence="2">Malonyl-[acyl-carrier protein] O-methyltransferase</fullName>
    </submittedName>
</protein>
<dbReference type="InterPro" id="IPR029063">
    <property type="entry name" value="SAM-dependent_MTases_sf"/>
</dbReference>
<proteinExistence type="predicted"/>
<dbReference type="InterPro" id="IPR013217">
    <property type="entry name" value="Methyltransf_12"/>
</dbReference>
<sequence>MTAWKSAVARAFDGAAAYDGSARVQALVARALAEAVAARKPAAASVLEIGCGTGLLTAALLPRLAHESWLATDIAPAMIGRCRARLGAVPGLRHAVMDGERPALAPGFDLVVSSLAAQWFLDQPAAFRGLAGLLRPDGLLAVATLVEGTFAEWRAAHEALGLPCATPRFPPAEALAGLAIEGCTTDLTLERVGERHADGTAFLQALRAIGAQTGRSAPLSPGALRRVLRRFEAQGASVTYAVATLLVRRAG</sequence>
<reference evidence="2" key="2">
    <citation type="submission" date="2021-08" db="EMBL/GenBank/DDBJ databases">
        <authorList>
            <person name="Tani A."/>
            <person name="Ola A."/>
            <person name="Ogura Y."/>
            <person name="Katsura K."/>
            <person name="Hayashi T."/>
        </authorList>
    </citation>
    <scope>NUCLEOTIDE SEQUENCE</scope>
    <source>
        <strain evidence="2">NBRC 15689</strain>
    </source>
</reference>
<dbReference type="PANTHER" id="PTHR42912">
    <property type="entry name" value="METHYLTRANSFERASE"/>
    <property type="match status" value="1"/>
</dbReference>
<comment type="caution">
    <text evidence="2">The sequence shown here is derived from an EMBL/GenBank/DDBJ whole genome shotgun (WGS) entry which is preliminary data.</text>
</comment>
<name>A0ABQ4TDQ9_METOR</name>
<dbReference type="Proteomes" id="UP001055156">
    <property type="component" value="Unassembled WGS sequence"/>
</dbReference>
<dbReference type="CDD" id="cd02440">
    <property type="entry name" value="AdoMet_MTases"/>
    <property type="match status" value="1"/>
</dbReference>
<feature type="domain" description="Methyltransferase type 12" evidence="1">
    <location>
        <begin position="47"/>
        <end position="140"/>
    </location>
</feature>
<dbReference type="Gene3D" id="3.40.50.150">
    <property type="entry name" value="Vaccinia Virus protein VP39"/>
    <property type="match status" value="1"/>
</dbReference>
<dbReference type="InterPro" id="IPR050508">
    <property type="entry name" value="Methyltransf_Superfamily"/>
</dbReference>
<keyword evidence="3" id="KW-1185">Reference proteome</keyword>
<dbReference type="RefSeq" id="WP_238313763.1">
    <property type="nucleotide sequence ID" value="NZ_BPQV01000015.1"/>
</dbReference>
<evidence type="ECO:0000313" key="2">
    <source>
        <dbReference type="EMBL" id="GJE29363.1"/>
    </source>
</evidence>
<evidence type="ECO:0000313" key="3">
    <source>
        <dbReference type="Proteomes" id="UP001055156"/>
    </source>
</evidence>
<organism evidence="2 3">
    <name type="scientific">Methylobacterium organophilum</name>
    <dbReference type="NCBI Taxonomy" id="410"/>
    <lineage>
        <taxon>Bacteria</taxon>
        <taxon>Pseudomonadati</taxon>
        <taxon>Pseudomonadota</taxon>
        <taxon>Alphaproteobacteria</taxon>
        <taxon>Hyphomicrobiales</taxon>
        <taxon>Methylobacteriaceae</taxon>
        <taxon>Methylobacterium</taxon>
    </lineage>
</organism>
<dbReference type="Pfam" id="PF08242">
    <property type="entry name" value="Methyltransf_12"/>
    <property type="match status" value="1"/>
</dbReference>
<gene>
    <name evidence="2" type="primary">bioC</name>
    <name evidence="2" type="ORF">LKMONMHP_4243</name>
</gene>
<dbReference type="EMBL" id="BPQV01000015">
    <property type="protein sequence ID" value="GJE29363.1"/>
    <property type="molecule type" value="Genomic_DNA"/>
</dbReference>
<dbReference type="SUPFAM" id="SSF53335">
    <property type="entry name" value="S-adenosyl-L-methionine-dependent methyltransferases"/>
    <property type="match status" value="1"/>
</dbReference>
<evidence type="ECO:0000259" key="1">
    <source>
        <dbReference type="Pfam" id="PF08242"/>
    </source>
</evidence>